<feature type="transmembrane region" description="Helical" evidence="11">
    <location>
        <begin position="23"/>
        <end position="47"/>
    </location>
</feature>
<dbReference type="SUPFAM" id="SSF54631">
    <property type="entry name" value="CBS-domain pair"/>
    <property type="match status" value="1"/>
</dbReference>
<feature type="domain" description="CBS" evidence="12">
    <location>
        <begin position="516"/>
        <end position="574"/>
    </location>
</feature>
<proteinExistence type="predicted"/>
<feature type="transmembrane region" description="Helical" evidence="11">
    <location>
        <begin position="155"/>
        <end position="185"/>
    </location>
</feature>
<keyword evidence="10" id="KW-0129">CBS domain</keyword>
<feature type="transmembrane region" description="Helical" evidence="11">
    <location>
        <begin position="396"/>
        <end position="415"/>
    </location>
</feature>
<dbReference type="RefSeq" id="WP_092163457.1">
    <property type="nucleotide sequence ID" value="NZ_FNGA01000008.1"/>
</dbReference>
<dbReference type="GO" id="GO:0034707">
    <property type="term" value="C:chloride channel complex"/>
    <property type="evidence" value="ECO:0007669"/>
    <property type="project" value="UniProtKB-KW"/>
</dbReference>
<feature type="transmembrane region" description="Helical" evidence="11">
    <location>
        <begin position="59"/>
        <end position="77"/>
    </location>
</feature>
<dbReference type="InterPro" id="IPR050368">
    <property type="entry name" value="ClC-type_chloride_channel"/>
</dbReference>
<dbReference type="Gene3D" id="1.10.3080.10">
    <property type="entry name" value="Clc chloride channel"/>
    <property type="match status" value="1"/>
</dbReference>
<dbReference type="SUPFAM" id="SSF81340">
    <property type="entry name" value="Clc chloride channel"/>
    <property type="match status" value="1"/>
</dbReference>
<dbReference type="CDD" id="cd02205">
    <property type="entry name" value="CBS_pair_SF"/>
    <property type="match status" value="1"/>
</dbReference>
<keyword evidence="8" id="KW-0868">Chloride</keyword>
<dbReference type="Pfam" id="PF00571">
    <property type="entry name" value="CBS"/>
    <property type="match status" value="1"/>
</dbReference>
<dbReference type="GO" id="GO:0005254">
    <property type="term" value="F:chloride channel activity"/>
    <property type="evidence" value="ECO:0007669"/>
    <property type="project" value="UniProtKB-KW"/>
</dbReference>
<evidence type="ECO:0000256" key="11">
    <source>
        <dbReference type="SAM" id="Phobius"/>
    </source>
</evidence>
<reference evidence="14" key="1">
    <citation type="submission" date="2016-10" db="EMBL/GenBank/DDBJ databases">
        <authorList>
            <person name="Varghese N."/>
            <person name="Submissions S."/>
        </authorList>
    </citation>
    <scope>NUCLEOTIDE SEQUENCE [LARGE SCALE GENOMIC DNA]</scope>
    <source>
        <strain evidence="14">DSM 16995</strain>
    </source>
</reference>
<sequence>MSRPEHTPLLQSFLHKRMPAKNALLIIAAIVVGVCSALAAIALNAALEFFNQLRMDNSDHWWIFILPALGASAAIILSKNIFKESGGHGVGEVIAKVGLKQGILRPISIISALVTSLLTIASGGSAGPEAPVVVSGSSMGSNLSRLLKMSGQSRMTLIGCGAAGSISAIFNAPVTGMIFAVEIILGEWTPYNLVPIAISSVVATQTSRFLEGNVIPFSEQFPPMGFADLGITILLAVLTALISVAFVRSIRQVGSLSASISSIPWLKAALGGLAVGLVGLFFPLALGEGYKSIRMAIHGTFPPGITFIAILVLARVLTTSLTLGSGGLGGIFAPCLVIGSTFGVFFHRTLSTIIPDGWITGEAAYVMLGMAGVLSGVMQAPLTSVFLVLEITNSYQAVMHIMAVTFISSMLTHAFEPSSFYFKDLVEKGQLLRPKTDEKILADINPEKLICKNLTEVCPQMPVIDFLNVLKNTNQTHIPIIDSDTKEFMGMIDVASARSSILDPEHQHSNISEVATDKNTPKVENGMGTAEILEIMNKSGKRTLPVMKNGTFMGFITKEDILSAYRGEMKNYESCDNLF</sequence>
<dbReference type="InterPro" id="IPR000644">
    <property type="entry name" value="CBS_dom"/>
</dbReference>
<evidence type="ECO:0000256" key="6">
    <source>
        <dbReference type="ARBA" id="ARBA00023136"/>
    </source>
</evidence>
<dbReference type="PRINTS" id="PR00762">
    <property type="entry name" value="CLCHANNEL"/>
</dbReference>
<dbReference type="PANTHER" id="PTHR43427:SF6">
    <property type="entry name" value="CHLORIDE CHANNEL PROTEIN CLC-E"/>
    <property type="match status" value="1"/>
</dbReference>
<name>A0A1G9LQC0_9BACT</name>
<evidence type="ECO:0000256" key="8">
    <source>
        <dbReference type="ARBA" id="ARBA00023214"/>
    </source>
</evidence>
<keyword evidence="9" id="KW-0407">Ion channel</keyword>
<dbReference type="Proteomes" id="UP000199053">
    <property type="component" value="Unassembled WGS sequence"/>
</dbReference>
<dbReference type="PANTHER" id="PTHR43427">
    <property type="entry name" value="CHLORIDE CHANNEL PROTEIN CLC-E"/>
    <property type="match status" value="1"/>
</dbReference>
<dbReference type="Gene3D" id="3.10.580.10">
    <property type="entry name" value="CBS-domain"/>
    <property type="match status" value="1"/>
</dbReference>
<dbReference type="CDD" id="cd00400">
    <property type="entry name" value="Voltage_gated_ClC"/>
    <property type="match status" value="1"/>
</dbReference>
<keyword evidence="5" id="KW-0406">Ion transport</keyword>
<feature type="transmembrane region" description="Helical" evidence="11">
    <location>
        <begin position="292"/>
        <end position="314"/>
    </location>
</feature>
<dbReference type="InterPro" id="IPR001807">
    <property type="entry name" value="ClC"/>
</dbReference>
<dbReference type="AlphaFoldDB" id="A0A1G9LQC0"/>
<dbReference type="Pfam" id="PF00654">
    <property type="entry name" value="Voltage_CLC"/>
    <property type="match status" value="1"/>
</dbReference>
<feature type="transmembrane region" description="Helical" evidence="11">
    <location>
        <begin position="326"/>
        <end position="346"/>
    </location>
</feature>
<evidence type="ECO:0000256" key="7">
    <source>
        <dbReference type="ARBA" id="ARBA00023173"/>
    </source>
</evidence>
<organism evidence="13 14">
    <name type="scientific">Maridesulfovibrio ferrireducens</name>
    <dbReference type="NCBI Taxonomy" id="246191"/>
    <lineage>
        <taxon>Bacteria</taxon>
        <taxon>Pseudomonadati</taxon>
        <taxon>Thermodesulfobacteriota</taxon>
        <taxon>Desulfovibrionia</taxon>
        <taxon>Desulfovibrionales</taxon>
        <taxon>Desulfovibrionaceae</taxon>
        <taxon>Maridesulfovibrio</taxon>
    </lineage>
</organism>
<comment type="subcellular location">
    <subcellularLocation>
        <location evidence="1">Membrane</location>
        <topology evidence="1">Multi-pass membrane protein</topology>
    </subcellularLocation>
</comment>
<keyword evidence="14" id="KW-1185">Reference proteome</keyword>
<evidence type="ECO:0000256" key="2">
    <source>
        <dbReference type="ARBA" id="ARBA00022448"/>
    </source>
</evidence>
<dbReference type="OrthoDB" id="9767361at2"/>
<feature type="transmembrane region" description="Helical" evidence="11">
    <location>
        <begin position="226"/>
        <end position="247"/>
    </location>
</feature>
<evidence type="ECO:0000256" key="1">
    <source>
        <dbReference type="ARBA" id="ARBA00004141"/>
    </source>
</evidence>
<evidence type="ECO:0000256" key="3">
    <source>
        <dbReference type="ARBA" id="ARBA00022692"/>
    </source>
</evidence>
<feature type="transmembrane region" description="Helical" evidence="11">
    <location>
        <begin position="366"/>
        <end position="389"/>
    </location>
</feature>
<evidence type="ECO:0000313" key="14">
    <source>
        <dbReference type="Proteomes" id="UP000199053"/>
    </source>
</evidence>
<keyword evidence="6 11" id="KW-0472">Membrane</keyword>
<dbReference type="InterPro" id="IPR046342">
    <property type="entry name" value="CBS_dom_sf"/>
</dbReference>
<evidence type="ECO:0000256" key="10">
    <source>
        <dbReference type="PROSITE-ProRule" id="PRU00703"/>
    </source>
</evidence>
<evidence type="ECO:0000259" key="12">
    <source>
        <dbReference type="PROSITE" id="PS51371"/>
    </source>
</evidence>
<accession>A0A1G9LQC0</accession>
<gene>
    <name evidence="13" type="ORF">SAMN05660337_3471</name>
</gene>
<dbReference type="STRING" id="246191.SAMN05660337_3471"/>
<protein>
    <submittedName>
        <fullName evidence="13">Chloride channel protein, CIC family</fullName>
    </submittedName>
</protein>
<dbReference type="EMBL" id="FNGA01000008">
    <property type="protein sequence ID" value="SDL64133.1"/>
    <property type="molecule type" value="Genomic_DNA"/>
</dbReference>
<evidence type="ECO:0000256" key="9">
    <source>
        <dbReference type="ARBA" id="ARBA00023303"/>
    </source>
</evidence>
<keyword evidence="7" id="KW-0869">Chloride channel</keyword>
<dbReference type="PROSITE" id="PS51371">
    <property type="entry name" value="CBS"/>
    <property type="match status" value="1"/>
</dbReference>
<evidence type="ECO:0000256" key="4">
    <source>
        <dbReference type="ARBA" id="ARBA00022989"/>
    </source>
</evidence>
<evidence type="ECO:0000313" key="13">
    <source>
        <dbReference type="EMBL" id="SDL64133.1"/>
    </source>
</evidence>
<keyword evidence="3 11" id="KW-0812">Transmembrane</keyword>
<evidence type="ECO:0000256" key="5">
    <source>
        <dbReference type="ARBA" id="ARBA00023065"/>
    </source>
</evidence>
<keyword evidence="4 11" id="KW-1133">Transmembrane helix</keyword>
<feature type="transmembrane region" description="Helical" evidence="11">
    <location>
        <begin position="268"/>
        <end position="286"/>
    </location>
</feature>
<dbReference type="InterPro" id="IPR014743">
    <property type="entry name" value="Cl-channel_core"/>
</dbReference>
<keyword evidence="2" id="KW-0813">Transport</keyword>